<keyword evidence="2" id="KW-1185">Reference proteome</keyword>
<protein>
    <submittedName>
        <fullName evidence="1">Uncharacterized protein</fullName>
    </submittedName>
</protein>
<evidence type="ECO:0000313" key="1">
    <source>
        <dbReference type="EMBL" id="KAI7990843.1"/>
    </source>
</evidence>
<comment type="caution">
    <text evidence="1">The sequence shown here is derived from an EMBL/GenBank/DDBJ whole genome shotgun (WGS) entry which is preliminary data.</text>
</comment>
<organism evidence="1 2">
    <name type="scientific">Camellia lanceoleosa</name>
    <dbReference type="NCBI Taxonomy" id="1840588"/>
    <lineage>
        <taxon>Eukaryota</taxon>
        <taxon>Viridiplantae</taxon>
        <taxon>Streptophyta</taxon>
        <taxon>Embryophyta</taxon>
        <taxon>Tracheophyta</taxon>
        <taxon>Spermatophyta</taxon>
        <taxon>Magnoliopsida</taxon>
        <taxon>eudicotyledons</taxon>
        <taxon>Gunneridae</taxon>
        <taxon>Pentapetalae</taxon>
        <taxon>asterids</taxon>
        <taxon>Ericales</taxon>
        <taxon>Theaceae</taxon>
        <taxon>Camellia</taxon>
    </lineage>
</organism>
<name>A0ACC0FQF2_9ERIC</name>
<sequence length="474" mass="52650">MSSSVAPPLLVFSLSFLLSILSCSSDDPTFKGIDLENPVIDVTPSPLTGYTLSSHGSKDVLLCERVQVVGQSRLELGSYASAYQVKLVPSAVIPERLHNKIQICFHQNASRGLCQCETDEWKTVHKELWSSVMSPYEDRYVDVKFVDKIAGYVTVIVDKEFQRWRLFCLAFGFVLLLLAPVVSSWVPFYYSSSMAVGVFLVIIILLFQGMKLLPTGRKNVFYLTLYGSVLGAGSFLLHHFSMLVNSILVSFGLSEEMRNPVSIFVLLGILVAGAALGYWMVRKFVIAEDGSVDVGVAQFVKWAMRVIAATFIFQSTLDTPLAMGALASCLSICFLITSFKWNGPDRSGMVASRGTLWNSPRRSSGWSDSPVKGMISPTTGRVTRNQQDYYSTFHRTPNRKKFSKKEWETFTQESTRHAMAELASSPKFTDWIIKHADRIQLLPDDSSTNTIGSGSDSTDENLVESGDGCSLFKW</sequence>
<proteinExistence type="predicted"/>
<dbReference type="EMBL" id="CM045770">
    <property type="protein sequence ID" value="KAI7990843.1"/>
    <property type="molecule type" value="Genomic_DNA"/>
</dbReference>
<reference evidence="1 2" key="1">
    <citation type="journal article" date="2022" name="Plant J.">
        <title>Chromosome-level genome of Camellia lanceoleosa provides a valuable resource for understanding genome evolution and self-incompatibility.</title>
        <authorList>
            <person name="Gong W."/>
            <person name="Xiao S."/>
            <person name="Wang L."/>
            <person name="Liao Z."/>
            <person name="Chang Y."/>
            <person name="Mo W."/>
            <person name="Hu G."/>
            <person name="Li W."/>
            <person name="Zhao G."/>
            <person name="Zhu H."/>
            <person name="Hu X."/>
            <person name="Ji K."/>
            <person name="Xiang X."/>
            <person name="Song Q."/>
            <person name="Yuan D."/>
            <person name="Jin S."/>
            <person name="Zhang L."/>
        </authorList>
    </citation>
    <scope>NUCLEOTIDE SEQUENCE [LARGE SCALE GENOMIC DNA]</scope>
    <source>
        <strain evidence="1">SQ_2022a</strain>
    </source>
</reference>
<evidence type="ECO:0000313" key="2">
    <source>
        <dbReference type="Proteomes" id="UP001060215"/>
    </source>
</evidence>
<dbReference type="Proteomes" id="UP001060215">
    <property type="component" value="Chromosome 13"/>
</dbReference>
<accession>A0ACC0FQF2</accession>
<gene>
    <name evidence="1" type="ORF">LOK49_LG12G02196</name>
</gene>